<gene>
    <name evidence="2" type="ORF">UFOPK2754_02216</name>
</gene>
<evidence type="ECO:0000256" key="1">
    <source>
        <dbReference type="SAM" id="MobiDB-lite"/>
    </source>
</evidence>
<reference evidence="2" key="1">
    <citation type="submission" date="2020-05" db="EMBL/GenBank/DDBJ databases">
        <authorList>
            <person name="Chiriac C."/>
            <person name="Salcher M."/>
            <person name="Ghai R."/>
            <person name="Kavagutti S V."/>
        </authorList>
    </citation>
    <scope>NUCLEOTIDE SEQUENCE</scope>
</reference>
<dbReference type="EMBL" id="CAEZYR010000092">
    <property type="protein sequence ID" value="CAB4757921.1"/>
    <property type="molecule type" value="Genomic_DNA"/>
</dbReference>
<evidence type="ECO:0000313" key="2">
    <source>
        <dbReference type="EMBL" id="CAB4757921.1"/>
    </source>
</evidence>
<organism evidence="2">
    <name type="scientific">freshwater metagenome</name>
    <dbReference type="NCBI Taxonomy" id="449393"/>
    <lineage>
        <taxon>unclassified sequences</taxon>
        <taxon>metagenomes</taxon>
        <taxon>ecological metagenomes</taxon>
    </lineage>
</organism>
<feature type="region of interest" description="Disordered" evidence="1">
    <location>
        <begin position="1"/>
        <end position="25"/>
    </location>
</feature>
<protein>
    <submittedName>
        <fullName evidence="2">Unannotated protein</fullName>
    </submittedName>
</protein>
<name>A0A6J6UDI7_9ZZZZ</name>
<proteinExistence type="predicted"/>
<dbReference type="AlphaFoldDB" id="A0A6J6UDI7"/>
<accession>A0A6J6UDI7</accession>
<sequence length="53" mass="5762">MAMTAKATAVKAHSGISMRRSRSTMVRVPVWRSIDRASRLPVTKNMAGTADTT</sequence>
<feature type="compositionally biased region" description="Low complexity" evidence="1">
    <location>
        <begin position="1"/>
        <end position="12"/>
    </location>
</feature>